<sequence length="111" mass="13107">MTRHIDQTHSSRITFRCPQCPALYKHAFHFADHLRAHENEPQFPCGVCEKRFHSRNQLRSHHRRNCEDPKLLKRSVSRKSGHYEPQVKVLSFDTPNSIGKFHIPYDFAVTL</sequence>
<dbReference type="SMART" id="SM00355">
    <property type="entry name" value="ZnF_C2H2"/>
    <property type="match status" value="2"/>
</dbReference>
<dbReference type="AlphaFoldDB" id="A0A0D8XU58"/>
<keyword evidence="4" id="KW-1185">Reference proteome</keyword>
<proteinExistence type="predicted"/>
<evidence type="ECO:0000313" key="3">
    <source>
        <dbReference type="EMBL" id="KJH47347.1"/>
    </source>
</evidence>
<dbReference type="EMBL" id="KN716311">
    <property type="protein sequence ID" value="KJH47347.1"/>
    <property type="molecule type" value="Genomic_DNA"/>
</dbReference>
<keyword evidence="1" id="KW-0479">Metal-binding</keyword>
<feature type="domain" description="C2H2-type" evidence="2">
    <location>
        <begin position="15"/>
        <end position="42"/>
    </location>
</feature>
<gene>
    <name evidence="3" type="ORF">DICVIV_06552</name>
</gene>
<reference evidence="3 4" key="1">
    <citation type="submission" date="2013-11" db="EMBL/GenBank/DDBJ databases">
        <title>Draft genome of the bovine lungworm Dictyocaulus viviparus.</title>
        <authorList>
            <person name="Mitreva M."/>
        </authorList>
    </citation>
    <scope>NUCLEOTIDE SEQUENCE [LARGE SCALE GENOMIC DNA]</scope>
    <source>
        <strain evidence="3 4">HannoverDv2000</strain>
    </source>
</reference>
<keyword evidence="1" id="KW-0862">Zinc</keyword>
<feature type="domain" description="C2H2-type" evidence="2">
    <location>
        <begin position="43"/>
        <end position="70"/>
    </location>
</feature>
<dbReference type="Proteomes" id="UP000053766">
    <property type="component" value="Unassembled WGS sequence"/>
</dbReference>
<dbReference type="GO" id="GO:0008270">
    <property type="term" value="F:zinc ion binding"/>
    <property type="evidence" value="ECO:0007669"/>
    <property type="project" value="UniProtKB-KW"/>
</dbReference>
<dbReference type="SUPFAM" id="SSF57667">
    <property type="entry name" value="beta-beta-alpha zinc fingers"/>
    <property type="match status" value="1"/>
</dbReference>
<dbReference type="OrthoDB" id="5857091at2759"/>
<dbReference type="InterPro" id="IPR013087">
    <property type="entry name" value="Znf_C2H2_type"/>
</dbReference>
<dbReference type="PROSITE" id="PS50157">
    <property type="entry name" value="ZINC_FINGER_C2H2_2"/>
    <property type="match status" value="2"/>
</dbReference>
<keyword evidence="1" id="KW-0863">Zinc-finger</keyword>
<dbReference type="InterPro" id="IPR036236">
    <property type="entry name" value="Znf_C2H2_sf"/>
</dbReference>
<evidence type="ECO:0000259" key="2">
    <source>
        <dbReference type="PROSITE" id="PS50157"/>
    </source>
</evidence>
<reference evidence="4" key="2">
    <citation type="journal article" date="2016" name="Sci. Rep.">
        <title>Dictyocaulus viviparus genome, variome and transcriptome elucidate lungworm biology and support future intervention.</title>
        <authorList>
            <person name="McNulty S.N."/>
            <person name="Strube C."/>
            <person name="Rosa B.A."/>
            <person name="Martin J.C."/>
            <person name="Tyagi R."/>
            <person name="Choi Y.J."/>
            <person name="Wang Q."/>
            <person name="Hallsworth Pepin K."/>
            <person name="Zhang X."/>
            <person name="Ozersky P."/>
            <person name="Wilson R.K."/>
            <person name="Sternberg P.W."/>
            <person name="Gasser R.B."/>
            <person name="Mitreva M."/>
        </authorList>
    </citation>
    <scope>NUCLEOTIDE SEQUENCE [LARGE SCALE GENOMIC DNA]</scope>
    <source>
        <strain evidence="4">HannoverDv2000</strain>
    </source>
</reference>
<dbReference type="PROSITE" id="PS00028">
    <property type="entry name" value="ZINC_FINGER_C2H2_1"/>
    <property type="match status" value="1"/>
</dbReference>
<name>A0A0D8XU58_DICVI</name>
<protein>
    <submittedName>
        <fullName evidence="3">Zinc finger, C2H2 type</fullName>
    </submittedName>
</protein>
<dbReference type="Gene3D" id="3.30.160.60">
    <property type="entry name" value="Classic Zinc Finger"/>
    <property type="match status" value="1"/>
</dbReference>
<organism evidence="3 4">
    <name type="scientific">Dictyocaulus viviparus</name>
    <name type="common">Bovine lungworm</name>
    <dbReference type="NCBI Taxonomy" id="29172"/>
    <lineage>
        <taxon>Eukaryota</taxon>
        <taxon>Metazoa</taxon>
        <taxon>Ecdysozoa</taxon>
        <taxon>Nematoda</taxon>
        <taxon>Chromadorea</taxon>
        <taxon>Rhabditida</taxon>
        <taxon>Rhabditina</taxon>
        <taxon>Rhabditomorpha</taxon>
        <taxon>Strongyloidea</taxon>
        <taxon>Metastrongylidae</taxon>
        <taxon>Dictyocaulus</taxon>
    </lineage>
</organism>
<dbReference type="STRING" id="29172.A0A0D8XU58"/>
<evidence type="ECO:0000313" key="4">
    <source>
        <dbReference type="Proteomes" id="UP000053766"/>
    </source>
</evidence>
<accession>A0A0D8XU58</accession>
<evidence type="ECO:0000256" key="1">
    <source>
        <dbReference type="PROSITE-ProRule" id="PRU00042"/>
    </source>
</evidence>